<protein>
    <submittedName>
        <fullName evidence="1">Conserved domain protein</fullName>
    </submittedName>
</protein>
<sequence>MTLLPRPVVHGAGRVPIPGGIGGVVARHAGTRDTVGDLDSTLQARGYEAPAPLAATDEEQDRLASAIVLQSSAFDLKERNHTDAYSLLQESLVRLEQAAGAQDPYLVPQLVELARLHVQHDAPEAARRMLQRAIDIVQAQPGHEPQQVDALNEMLSEIPVPQAA</sequence>
<gene>
    <name evidence="1" type="ordered locus">MXAN_5985</name>
</gene>
<dbReference type="InterPro" id="IPR011990">
    <property type="entry name" value="TPR-like_helical_dom_sf"/>
</dbReference>
<name>Q1CZQ3_MYXXD</name>
<dbReference type="KEGG" id="mxa:MXAN_5985"/>
<keyword evidence="2" id="KW-1185">Reference proteome</keyword>
<proteinExistence type="predicted"/>
<dbReference type="RefSeq" id="WP_011555934.1">
    <property type="nucleotide sequence ID" value="NC_008095.1"/>
</dbReference>
<organism evidence="1 2">
    <name type="scientific">Myxococcus xanthus (strain DK1622)</name>
    <dbReference type="NCBI Taxonomy" id="246197"/>
    <lineage>
        <taxon>Bacteria</taxon>
        <taxon>Pseudomonadati</taxon>
        <taxon>Myxococcota</taxon>
        <taxon>Myxococcia</taxon>
        <taxon>Myxococcales</taxon>
        <taxon>Cystobacterineae</taxon>
        <taxon>Myxococcaceae</taxon>
        <taxon>Myxococcus</taxon>
    </lineage>
</organism>
<dbReference type="EMBL" id="CP000113">
    <property type="protein sequence ID" value="ABF88695.1"/>
    <property type="molecule type" value="Genomic_DNA"/>
</dbReference>
<dbReference type="Gene3D" id="1.25.40.10">
    <property type="entry name" value="Tetratricopeptide repeat domain"/>
    <property type="match status" value="1"/>
</dbReference>
<dbReference type="Proteomes" id="UP000002402">
    <property type="component" value="Chromosome"/>
</dbReference>
<reference evidence="1 2" key="1">
    <citation type="journal article" date="2006" name="Proc. Natl. Acad. Sci. U.S.A.">
        <title>Evolution of sensory complexity recorded in a myxobacterial genome.</title>
        <authorList>
            <person name="Goldman B.S."/>
            <person name="Nierman W.C."/>
            <person name="Kaiser D."/>
            <person name="Slater S.C."/>
            <person name="Durkin A.S."/>
            <person name="Eisen J.A."/>
            <person name="Ronning C.M."/>
            <person name="Barbazuk W.B."/>
            <person name="Blanchard M."/>
            <person name="Field C."/>
            <person name="Halling C."/>
            <person name="Hinkle G."/>
            <person name="Iartchuk O."/>
            <person name="Kim H.S."/>
            <person name="Mackenzie C."/>
            <person name="Madupu R."/>
            <person name="Miller N."/>
            <person name="Shvartsbeyn A."/>
            <person name="Sullivan S.A."/>
            <person name="Vaudin M."/>
            <person name="Wiegand R."/>
            <person name="Kaplan H.B."/>
        </authorList>
    </citation>
    <scope>NUCLEOTIDE SEQUENCE [LARGE SCALE GENOMIC DNA]</scope>
    <source>
        <strain evidence="2">DK1622</strain>
    </source>
</reference>
<dbReference type="EnsemblBacteria" id="ABF88695">
    <property type="protein sequence ID" value="ABF88695"/>
    <property type="gene ID" value="MXAN_5985"/>
</dbReference>
<dbReference type="GeneID" id="41363224"/>
<dbReference type="AlphaFoldDB" id="Q1CZQ3"/>
<evidence type="ECO:0000313" key="1">
    <source>
        <dbReference type="EMBL" id="ABF88695.1"/>
    </source>
</evidence>
<accession>Q1CZQ3</accession>
<evidence type="ECO:0000313" key="2">
    <source>
        <dbReference type="Proteomes" id="UP000002402"/>
    </source>
</evidence>
<dbReference type="HOGENOM" id="CLU_1617240_0_0_7"/>